<evidence type="ECO:0000313" key="2">
    <source>
        <dbReference type="Proteomes" id="UP000482960"/>
    </source>
</evidence>
<proteinExistence type="predicted"/>
<keyword evidence="2" id="KW-1185">Reference proteome</keyword>
<organism evidence="1 2">
    <name type="scientific">Phytohabitans rumicis</name>
    <dbReference type="NCBI Taxonomy" id="1076125"/>
    <lineage>
        <taxon>Bacteria</taxon>
        <taxon>Bacillati</taxon>
        <taxon>Actinomycetota</taxon>
        <taxon>Actinomycetes</taxon>
        <taxon>Micromonosporales</taxon>
        <taxon>Micromonosporaceae</taxon>
    </lineage>
</organism>
<reference evidence="1 2" key="1">
    <citation type="submission" date="2020-03" db="EMBL/GenBank/DDBJ databases">
        <title>Whole genome shotgun sequence of Phytohabitans rumicis NBRC 108638.</title>
        <authorList>
            <person name="Komaki H."/>
            <person name="Tamura T."/>
        </authorList>
    </citation>
    <scope>NUCLEOTIDE SEQUENCE [LARGE SCALE GENOMIC DNA]</scope>
    <source>
        <strain evidence="1 2">NBRC 108638</strain>
    </source>
</reference>
<dbReference type="EMBL" id="BLPG01000001">
    <property type="protein sequence ID" value="GFJ95434.1"/>
    <property type="molecule type" value="Genomic_DNA"/>
</dbReference>
<gene>
    <name evidence="1" type="ORF">Prum_090760</name>
</gene>
<reference evidence="1 2" key="2">
    <citation type="submission" date="2020-03" db="EMBL/GenBank/DDBJ databases">
        <authorList>
            <person name="Ichikawa N."/>
            <person name="Kimura A."/>
            <person name="Kitahashi Y."/>
            <person name="Uohara A."/>
        </authorList>
    </citation>
    <scope>NUCLEOTIDE SEQUENCE [LARGE SCALE GENOMIC DNA]</scope>
    <source>
        <strain evidence="1 2">NBRC 108638</strain>
    </source>
</reference>
<dbReference type="AlphaFoldDB" id="A0A6V8LGP9"/>
<dbReference type="Proteomes" id="UP000482960">
    <property type="component" value="Unassembled WGS sequence"/>
</dbReference>
<accession>A0A6V8LGP9</accession>
<name>A0A6V8LGP9_9ACTN</name>
<comment type="caution">
    <text evidence="1">The sequence shown here is derived from an EMBL/GenBank/DDBJ whole genome shotgun (WGS) entry which is preliminary data.</text>
</comment>
<sequence>MRGGQPAHAVADWYQARGQVFRSHELTVGNRVAGRQTIYCERGRQHLVATAIAVGAVAASGR</sequence>
<protein>
    <submittedName>
        <fullName evidence="1">Uncharacterized protein</fullName>
    </submittedName>
</protein>
<evidence type="ECO:0000313" key="1">
    <source>
        <dbReference type="EMBL" id="GFJ95434.1"/>
    </source>
</evidence>